<sequence>MRVSSGSYTYMKYRMKIQNRISKIKSKIGSIISKLEKIGNDNSLSSEEKRIKCESLNAKLSSLRDKLVEEEFKLKCPPTKKVMKKEIDKKDEKDNGEVEDSNNCINFTLNSIGEVSTFGGEININTEA</sequence>
<feature type="coiled-coil region" evidence="1">
    <location>
        <begin position="46"/>
        <end position="73"/>
    </location>
</feature>
<proteinExistence type="predicted"/>
<keyword evidence="1" id="KW-0175">Coiled coil</keyword>
<evidence type="ECO:0000313" key="3">
    <source>
        <dbReference type="Proteomes" id="UP001501510"/>
    </source>
</evidence>
<organism evidence="2 3">
    <name type="scientific">Clostridium oceanicum</name>
    <dbReference type="NCBI Taxonomy" id="1543"/>
    <lineage>
        <taxon>Bacteria</taxon>
        <taxon>Bacillati</taxon>
        <taxon>Bacillota</taxon>
        <taxon>Clostridia</taxon>
        <taxon>Eubacteriales</taxon>
        <taxon>Clostridiaceae</taxon>
        <taxon>Clostridium</taxon>
    </lineage>
</organism>
<evidence type="ECO:0000256" key="1">
    <source>
        <dbReference type="SAM" id="Coils"/>
    </source>
</evidence>
<gene>
    <name evidence="2" type="ORF">GCM10008906_34780</name>
</gene>
<keyword evidence="3" id="KW-1185">Reference proteome</keyword>
<evidence type="ECO:0000313" key="2">
    <source>
        <dbReference type="EMBL" id="GAA0746761.1"/>
    </source>
</evidence>
<accession>A0ABP3V5G1</accession>
<comment type="caution">
    <text evidence="2">The sequence shown here is derived from an EMBL/GenBank/DDBJ whole genome shotgun (WGS) entry which is preliminary data.</text>
</comment>
<name>A0ABP3V5G1_9CLOT</name>
<dbReference type="RefSeq" id="WP_343763758.1">
    <property type="nucleotide sequence ID" value="NZ_BAAACG010000019.1"/>
</dbReference>
<protein>
    <submittedName>
        <fullName evidence="2">Uncharacterized protein</fullName>
    </submittedName>
</protein>
<reference evidence="3" key="1">
    <citation type="journal article" date="2019" name="Int. J. Syst. Evol. Microbiol.">
        <title>The Global Catalogue of Microorganisms (GCM) 10K type strain sequencing project: providing services to taxonomists for standard genome sequencing and annotation.</title>
        <authorList>
            <consortium name="The Broad Institute Genomics Platform"/>
            <consortium name="The Broad Institute Genome Sequencing Center for Infectious Disease"/>
            <person name="Wu L."/>
            <person name="Ma J."/>
        </authorList>
    </citation>
    <scope>NUCLEOTIDE SEQUENCE [LARGE SCALE GENOMIC DNA]</scope>
    <source>
        <strain evidence="3">JCM 1407</strain>
    </source>
</reference>
<dbReference type="Proteomes" id="UP001501510">
    <property type="component" value="Unassembled WGS sequence"/>
</dbReference>
<dbReference type="EMBL" id="BAAACG010000019">
    <property type="protein sequence ID" value="GAA0746761.1"/>
    <property type="molecule type" value="Genomic_DNA"/>
</dbReference>